<proteinExistence type="predicted"/>
<protein>
    <submittedName>
        <fullName evidence="1">Uncharacterized protein</fullName>
    </submittedName>
</protein>
<dbReference type="EMBL" id="LJCR01001601">
    <property type="protein sequence ID" value="KPV50063.1"/>
    <property type="molecule type" value="Genomic_DNA"/>
</dbReference>
<evidence type="ECO:0000313" key="1">
    <source>
        <dbReference type="EMBL" id="KPV50063.1"/>
    </source>
</evidence>
<comment type="caution">
    <text evidence="1">The sequence shown here is derived from an EMBL/GenBank/DDBJ whole genome shotgun (WGS) entry which is preliminary data.</text>
</comment>
<dbReference type="Proteomes" id="UP000050509">
    <property type="component" value="Unassembled WGS sequence"/>
</dbReference>
<accession>A0A0P9DC32</accession>
<name>A0A0P9DC32_9CHLR</name>
<dbReference type="AlphaFoldDB" id="A0A0P9DC32"/>
<organism evidence="1 2">
    <name type="scientific">Kouleothrix aurantiaca</name>
    <dbReference type="NCBI Taxonomy" id="186479"/>
    <lineage>
        <taxon>Bacteria</taxon>
        <taxon>Bacillati</taxon>
        <taxon>Chloroflexota</taxon>
        <taxon>Chloroflexia</taxon>
        <taxon>Chloroflexales</taxon>
        <taxon>Roseiflexineae</taxon>
        <taxon>Roseiflexaceae</taxon>
        <taxon>Kouleothrix</taxon>
    </lineage>
</organism>
<gene>
    <name evidence="1" type="ORF">SE17_29130</name>
</gene>
<feature type="non-terminal residue" evidence="1">
    <location>
        <position position="1"/>
    </location>
</feature>
<sequence length="245" mass="26355">RRADGAMIYVWTCVTDALPFMRAAQTAAHAAPAADTLYLDIASQSQACWDWRTDLVHLTDPAHDNSVTHCGLAVNGIDLPWFGRTQPYLAASDMCGACHDLAIGRQLARALLARIDTSLAEAALHLAQAGSHPLSTIRYAHALRQRLDGFALVQEHGRRAHIALALGPDGARVVVAFPKAAGRQPIAVALVPQPLRISPATPLWVSTEPGGRGWNRRADREHTLWTGDAADQDAMDIIESVAACL</sequence>
<reference evidence="1 2" key="1">
    <citation type="submission" date="2015-09" db="EMBL/GenBank/DDBJ databases">
        <title>Draft genome sequence of Kouleothrix aurantiaca JCM 19913.</title>
        <authorList>
            <person name="Hemp J."/>
        </authorList>
    </citation>
    <scope>NUCLEOTIDE SEQUENCE [LARGE SCALE GENOMIC DNA]</scope>
    <source>
        <strain evidence="1 2">COM-B</strain>
    </source>
</reference>
<evidence type="ECO:0000313" key="2">
    <source>
        <dbReference type="Proteomes" id="UP000050509"/>
    </source>
</evidence>
<keyword evidence="2" id="KW-1185">Reference proteome</keyword>